<accession>A0A0F0LLA3</accession>
<feature type="region of interest" description="Disordered" evidence="1">
    <location>
        <begin position="1"/>
        <end position="26"/>
    </location>
</feature>
<feature type="transmembrane region" description="Helical" evidence="2">
    <location>
        <begin position="36"/>
        <end position="56"/>
    </location>
</feature>
<feature type="transmembrane region" description="Helical" evidence="2">
    <location>
        <begin position="62"/>
        <end position="80"/>
    </location>
</feature>
<keyword evidence="2" id="KW-0812">Transmembrane</keyword>
<reference evidence="3 4" key="1">
    <citation type="submission" date="2015-02" db="EMBL/GenBank/DDBJ databases">
        <title>Draft genome sequences of ten Microbacterium spp. with emphasis on heavy metal contaminated environments.</title>
        <authorList>
            <person name="Corretto E."/>
        </authorList>
    </citation>
    <scope>NUCLEOTIDE SEQUENCE [LARGE SCALE GENOMIC DNA]</scope>
    <source>
        <strain evidence="3 4">ARN176</strain>
    </source>
</reference>
<feature type="transmembrane region" description="Helical" evidence="2">
    <location>
        <begin position="125"/>
        <end position="147"/>
    </location>
</feature>
<gene>
    <name evidence="3" type="ORF">RS86_01434</name>
</gene>
<protein>
    <submittedName>
        <fullName evidence="3">Uncharacterized protein</fullName>
    </submittedName>
</protein>
<dbReference type="RefSeq" id="WP_045271513.1">
    <property type="nucleotide sequence ID" value="NZ_JYIX01000031.1"/>
</dbReference>
<keyword evidence="2" id="KW-0472">Membrane</keyword>
<feature type="transmembrane region" description="Helical" evidence="2">
    <location>
        <begin position="188"/>
        <end position="210"/>
    </location>
</feature>
<evidence type="ECO:0000313" key="3">
    <source>
        <dbReference type="EMBL" id="KJL33997.1"/>
    </source>
</evidence>
<feature type="transmembrane region" description="Helical" evidence="2">
    <location>
        <begin position="222"/>
        <end position="243"/>
    </location>
</feature>
<keyword evidence="2" id="KW-1133">Transmembrane helix</keyword>
<name>A0A0F0LLA3_9MICO</name>
<organism evidence="3 4">
    <name type="scientific">Microbacterium azadirachtae</name>
    <dbReference type="NCBI Taxonomy" id="582680"/>
    <lineage>
        <taxon>Bacteria</taxon>
        <taxon>Bacillati</taxon>
        <taxon>Actinomycetota</taxon>
        <taxon>Actinomycetes</taxon>
        <taxon>Micrococcales</taxon>
        <taxon>Microbacteriaceae</taxon>
        <taxon>Microbacterium</taxon>
    </lineage>
</organism>
<keyword evidence="4" id="KW-1185">Reference proteome</keyword>
<feature type="transmembrane region" description="Helical" evidence="2">
    <location>
        <begin position="92"/>
        <end position="113"/>
    </location>
</feature>
<dbReference type="EMBL" id="JYIX01000031">
    <property type="protein sequence ID" value="KJL33997.1"/>
    <property type="molecule type" value="Genomic_DNA"/>
</dbReference>
<dbReference type="PATRIC" id="fig|582680.6.peg.1471"/>
<dbReference type="STRING" id="582680.RS86_01434"/>
<evidence type="ECO:0000256" key="1">
    <source>
        <dbReference type="SAM" id="MobiDB-lite"/>
    </source>
</evidence>
<dbReference type="AlphaFoldDB" id="A0A0F0LLA3"/>
<evidence type="ECO:0000256" key="2">
    <source>
        <dbReference type="SAM" id="Phobius"/>
    </source>
</evidence>
<comment type="caution">
    <text evidence="3">The sequence shown here is derived from an EMBL/GenBank/DDBJ whole genome shotgun (WGS) entry which is preliminary data.</text>
</comment>
<evidence type="ECO:0000313" key="4">
    <source>
        <dbReference type="Proteomes" id="UP000033740"/>
    </source>
</evidence>
<dbReference type="Proteomes" id="UP000033740">
    <property type="component" value="Unassembled WGS sequence"/>
</dbReference>
<sequence>MSEHHVPRSTHHTVHSVAPADPEPVRPEPGPVWRRILHLPLFWALVCGGLAVPGYLGGDFEFLSFLLTLVGGWLCGFSFVNATLRMPDRRGLIVHIAGAVGAGLLLWLLIEAIPPLLAPKPNPALAFLAVLQMAAVPAAGWVWLGLISRITAMIGARDAAKAPPAPQWEAAERGSLARFRAVPLGTRALVFWCILTAAVVTILILVVLIVTGGRILNVGPRLFLLLYVVVPGLPAYLLMSWLMRRRAVDCAVRFDADRVRFEVDGAERGIRYRELERLVWRTEGDFARIEASGSGVDLTLIAGIARKPGGAAALPTLSRRVVRLMEEAGLTSRTLRGGRALIFERTSAVPASRR</sequence>
<proteinExistence type="predicted"/>